<feature type="region of interest" description="Disordered" evidence="1">
    <location>
        <begin position="1"/>
        <end position="69"/>
    </location>
</feature>
<dbReference type="EnsemblPlants" id="OGLUM02G25510.1">
    <property type="protein sequence ID" value="OGLUM02G25510.1"/>
    <property type="gene ID" value="OGLUM02G25510"/>
</dbReference>
<evidence type="ECO:0000313" key="3">
    <source>
        <dbReference type="Proteomes" id="UP000026961"/>
    </source>
</evidence>
<feature type="compositionally biased region" description="Basic and acidic residues" evidence="1">
    <location>
        <begin position="50"/>
        <end position="69"/>
    </location>
</feature>
<reference evidence="2" key="1">
    <citation type="submission" date="2015-04" db="UniProtKB">
        <authorList>
            <consortium name="EnsemblPlants"/>
        </authorList>
    </citation>
    <scope>IDENTIFICATION</scope>
</reference>
<reference evidence="2" key="2">
    <citation type="submission" date="2018-05" db="EMBL/GenBank/DDBJ databases">
        <title>OgluRS3 (Oryza glumaepatula Reference Sequence Version 3).</title>
        <authorList>
            <person name="Zhang J."/>
            <person name="Kudrna D."/>
            <person name="Lee S."/>
            <person name="Talag J."/>
            <person name="Welchert J."/>
            <person name="Wing R.A."/>
        </authorList>
    </citation>
    <scope>NUCLEOTIDE SEQUENCE [LARGE SCALE GENOMIC DNA]</scope>
</reference>
<feature type="compositionally biased region" description="Gly residues" evidence="1">
    <location>
        <begin position="23"/>
        <end position="36"/>
    </location>
</feature>
<keyword evidence="3" id="KW-1185">Reference proteome</keyword>
<accession>A0A0D9YVC0</accession>
<dbReference type="AlphaFoldDB" id="A0A0D9YVC0"/>
<proteinExistence type="predicted"/>
<protein>
    <submittedName>
        <fullName evidence="2">Uncharacterized protein</fullName>
    </submittedName>
</protein>
<dbReference type="Proteomes" id="UP000026961">
    <property type="component" value="Chromosome 2"/>
</dbReference>
<dbReference type="Gramene" id="OGLUM02G25510.1">
    <property type="protein sequence ID" value="OGLUM02G25510.1"/>
    <property type="gene ID" value="OGLUM02G25510"/>
</dbReference>
<evidence type="ECO:0000256" key="1">
    <source>
        <dbReference type="SAM" id="MobiDB-lite"/>
    </source>
</evidence>
<dbReference type="HOGENOM" id="CLU_2779956_0_0_1"/>
<evidence type="ECO:0000313" key="2">
    <source>
        <dbReference type="EnsemblPlants" id="OGLUM02G25510.1"/>
    </source>
</evidence>
<sequence length="69" mass="7291">MVRADSPRFTAALGRRRGPVDRGVGGLGVRGSGGRRGPPRQAGAYSQRGHRQDDAPPHEHGRLVHSGEG</sequence>
<organism evidence="2">
    <name type="scientific">Oryza glumipatula</name>
    <dbReference type="NCBI Taxonomy" id="40148"/>
    <lineage>
        <taxon>Eukaryota</taxon>
        <taxon>Viridiplantae</taxon>
        <taxon>Streptophyta</taxon>
        <taxon>Embryophyta</taxon>
        <taxon>Tracheophyta</taxon>
        <taxon>Spermatophyta</taxon>
        <taxon>Magnoliopsida</taxon>
        <taxon>Liliopsida</taxon>
        <taxon>Poales</taxon>
        <taxon>Poaceae</taxon>
        <taxon>BOP clade</taxon>
        <taxon>Oryzoideae</taxon>
        <taxon>Oryzeae</taxon>
        <taxon>Oryzinae</taxon>
        <taxon>Oryza</taxon>
    </lineage>
</organism>
<name>A0A0D9YVC0_9ORYZ</name>